<dbReference type="InterPro" id="IPR027417">
    <property type="entry name" value="P-loop_NTPase"/>
</dbReference>
<dbReference type="PANTHER" id="PTHR43394">
    <property type="entry name" value="ATP-DEPENDENT PERMEASE MDL1, MITOCHONDRIAL"/>
    <property type="match status" value="1"/>
</dbReference>
<dbReference type="RefSeq" id="WP_308728997.1">
    <property type="nucleotide sequence ID" value="NZ_JAJEQF010000052.1"/>
</dbReference>
<dbReference type="PANTHER" id="PTHR43394:SF1">
    <property type="entry name" value="ATP-BINDING CASSETTE SUB-FAMILY B MEMBER 10, MITOCHONDRIAL"/>
    <property type="match status" value="1"/>
</dbReference>
<dbReference type="Proteomes" id="UP001199355">
    <property type="component" value="Unassembled WGS sequence"/>
</dbReference>
<comment type="caution">
    <text evidence="4">The sequence shown here is derived from an EMBL/GenBank/DDBJ whole genome shotgun (WGS) entry which is preliminary data.</text>
</comment>
<name>A0AAE3AW76_9FIRM</name>
<evidence type="ECO:0000313" key="5">
    <source>
        <dbReference type="Proteomes" id="UP001199355"/>
    </source>
</evidence>
<gene>
    <name evidence="4" type="ORF">LKD45_14785</name>
</gene>
<dbReference type="InterPro" id="IPR039421">
    <property type="entry name" value="Type_1_exporter"/>
</dbReference>
<reference evidence="4 5" key="1">
    <citation type="submission" date="2021-10" db="EMBL/GenBank/DDBJ databases">
        <title>Anaerobic single-cell dispensing facilitates the cultivation of human gut bacteria.</title>
        <authorList>
            <person name="Afrizal A."/>
        </authorList>
    </citation>
    <scope>NUCLEOTIDE SEQUENCE [LARGE SCALE GENOMIC DNA]</scope>
    <source>
        <strain evidence="4 5">CLA-AA-H244</strain>
    </source>
</reference>
<dbReference type="SMART" id="SM00382">
    <property type="entry name" value="AAA"/>
    <property type="match status" value="1"/>
</dbReference>
<dbReference type="AlphaFoldDB" id="A0AAE3AW76"/>
<accession>A0AAE3AW76</accession>
<dbReference type="EMBL" id="JAJEQF010000052">
    <property type="protein sequence ID" value="MCC2168936.1"/>
    <property type="molecule type" value="Genomic_DNA"/>
</dbReference>
<dbReference type="SUPFAM" id="SSF52540">
    <property type="entry name" value="P-loop containing nucleoside triphosphate hydrolases"/>
    <property type="match status" value="1"/>
</dbReference>
<keyword evidence="5" id="KW-1185">Reference proteome</keyword>
<protein>
    <submittedName>
        <fullName evidence="4">ATP-binding cassette domain-containing protein</fullName>
    </submittedName>
</protein>
<dbReference type="Gene3D" id="3.40.50.300">
    <property type="entry name" value="P-loop containing nucleotide triphosphate hydrolases"/>
    <property type="match status" value="1"/>
</dbReference>
<dbReference type="Pfam" id="PF00005">
    <property type="entry name" value="ABC_tran"/>
    <property type="match status" value="1"/>
</dbReference>
<evidence type="ECO:0000256" key="2">
    <source>
        <dbReference type="ARBA" id="ARBA00022840"/>
    </source>
</evidence>
<evidence type="ECO:0000256" key="1">
    <source>
        <dbReference type="ARBA" id="ARBA00022741"/>
    </source>
</evidence>
<sequence>MENEILFENVSFSYDGKEVFRNLNVRIPSDRHVALVGENGAGKSTFIKLLLGLYEPKQGSILVGGRSVKDRTPKERKRLFAAAFQDFYRYPLSVKENLSMCQNGEKTTADYIAALEMVGLETLKDKLDYKIGKYGENSTDLSDGQWQKIALARVLLSDAKMFLLDEPTASMDPIGESKLYEDMMNVMKDRGVIIVTHRLALAKTVDLIAVMRDGGIVGLGSHEELMENNAYYRQLYDAQSEWYR</sequence>
<dbReference type="GO" id="GO:0016887">
    <property type="term" value="F:ATP hydrolysis activity"/>
    <property type="evidence" value="ECO:0007669"/>
    <property type="project" value="InterPro"/>
</dbReference>
<dbReference type="GO" id="GO:0015421">
    <property type="term" value="F:ABC-type oligopeptide transporter activity"/>
    <property type="evidence" value="ECO:0007669"/>
    <property type="project" value="TreeGrafter"/>
</dbReference>
<evidence type="ECO:0000259" key="3">
    <source>
        <dbReference type="PROSITE" id="PS50893"/>
    </source>
</evidence>
<keyword evidence="2 4" id="KW-0067">ATP-binding</keyword>
<evidence type="ECO:0000313" key="4">
    <source>
        <dbReference type="EMBL" id="MCC2168936.1"/>
    </source>
</evidence>
<proteinExistence type="predicted"/>
<keyword evidence="1" id="KW-0547">Nucleotide-binding</keyword>
<organism evidence="4 5">
    <name type="scientific">Gallintestinimicrobium propionicum</name>
    <dbReference type="NCBI Taxonomy" id="2981770"/>
    <lineage>
        <taxon>Bacteria</taxon>
        <taxon>Bacillati</taxon>
        <taxon>Bacillota</taxon>
        <taxon>Clostridia</taxon>
        <taxon>Lachnospirales</taxon>
        <taxon>Lachnospiraceae</taxon>
        <taxon>Gallintestinimicrobium</taxon>
    </lineage>
</organism>
<feature type="domain" description="ABC transporter" evidence="3">
    <location>
        <begin position="5"/>
        <end position="238"/>
    </location>
</feature>
<dbReference type="GO" id="GO:0005524">
    <property type="term" value="F:ATP binding"/>
    <property type="evidence" value="ECO:0007669"/>
    <property type="project" value="UniProtKB-KW"/>
</dbReference>
<dbReference type="InterPro" id="IPR003593">
    <property type="entry name" value="AAA+_ATPase"/>
</dbReference>
<dbReference type="PROSITE" id="PS50893">
    <property type="entry name" value="ABC_TRANSPORTER_2"/>
    <property type="match status" value="1"/>
</dbReference>
<dbReference type="InterPro" id="IPR003439">
    <property type="entry name" value="ABC_transporter-like_ATP-bd"/>
</dbReference>